<feature type="repeat" description="TPR" evidence="1">
    <location>
        <begin position="208"/>
        <end position="241"/>
    </location>
</feature>
<dbReference type="SMART" id="SM00028">
    <property type="entry name" value="TPR"/>
    <property type="match status" value="2"/>
</dbReference>
<dbReference type="InterPro" id="IPR019734">
    <property type="entry name" value="TPR_rpt"/>
</dbReference>
<evidence type="ECO:0000313" key="3">
    <source>
        <dbReference type="EMBL" id="EDM24415.1"/>
    </source>
</evidence>
<dbReference type="Gene3D" id="1.10.287.510">
    <property type="entry name" value="Helix hairpin bin"/>
    <property type="match status" value="1"/>
</dbReference>
<accession>A0AAI9AIX7</accession>
<dbReference type="RefSeq" id="WP_007473324.1">
    <property type="nucleotide sequence ID" value="NZ_ABCJ01000001.1"/>
</dbReference>
<name>A0AAI9AIX7_9BACT</name>
<dbReference type="EMBL" id="ABCJ01000001">
    <property type="protein sequence ID" value="EDM24415.1"/>
    <property type="molecule type" value="Genomic_DNA"/>
</dbReference>
<keyword evidence="1" id="KW-0802">TPR repeat</keyword>
<keyword evidence="2" id="KW-0175">Coiled coil</keyword>
<reference evidence="4 6" key="2">
    <citation type="submission" date="2019-05" db="EMBL/GenBank/DDBJ databases">
        <title>A comparative analysis of the Nautiliaceae.</title>
        <authorList>
            <person name="Grosche A."/>
            <person name="Smedile F."/>
            <person name="Vetriani C."/>
        </authorList>
    </citation>
    <scope>NUCLEOTIDE SEQUENCE [LARGE SCALE GENOMIC DNA]</scope>
    <source>
        <strain evidence="4 6">TB-2</strain>
    </source>
</reference>
<dbReference type="Gene3D" id="1.25.40.10">
    <property type="entry name" value="Tetratricopeptide repeat domain"/>
    <property type="match status" value="1"/>
</dbReference>
<dbReference type="AlphaFoldDB" id="A0AAI9AIX7"/>
<organism evidence="3 5">
    <name type="scientific">Caminibacter mediatlanticus TB-2</name>
    <dbReference type="NCBI Taxonomy" id="391592"/>
    <lineage>
        <taxon>Bacteria</taxon>
        <taxon>Pseudomonadati</taxon>
        <taxon>Campylobacterota</taxon>
        <taxon>Epsilonproteobacteria</taxon>
        <taxon>Nautiliales</taxon>
        <taxon>Nautiliaceae</taxon>
        <taxon>Caminibacter</taxon>
    </lineage>
</organism>
<gene>
    <name evidence="3" type="ORF">CMTB2_02828</name>
    <name evidence="4" type="ORF">FE773_07630</name>
</gene>
<evidence type="ECO:0000256" key="2">
    <source>
        <dbReference type="SAM" id="Coils"/>
    </source>
</evidence>
<dbReference type="Proteomes" id="UP000003288">
    <property type="component" value="Unassembled WGS sequence"/>
</dbReference>
<sequence length="293" mass="33770">MKKLLFFLPLILVAEIDPFSAGLNSKTPYGLTPTEKAILKNKQNITKLSKEIETLKDNLDKMKLKLISYDETINTLNDRLSALDSILSEIGVLKSQIDKVKKEQNLSVTNYKNLELKVNNLESNITKIQTEITSLKSTIKEITKVQNENFNYLKNAIQEILKTLNKKEQKPLDKKTAYKKAKKLFNEGKLQKAKEYFLYTLSKNYFPATSAFYLGEIAFKNKEYNQALAYYKKSVEIYPKKTSFTDKLLYHSGVSFLKLGNKEAAKLSFQKLIKDYPNSKYSKIAKKELEKLK</sequence>
<reference evidence="3 5" key="1">
    <citation type="journal article" date="2011" name="Stand. Genomic Sci.">
        <title>Draft genome sequence of Caminibacter mediatlanticus strain TB-2, an epsilonproteobacterium isolated from a deep-sea hydrothermal vent.</title>
        <authorList>
            <person name="Giovannelli D."/>
            <person name="Ferriera S."/>
            <person name="Johnson J."/>
            <person name="Kravitz S."/>
            <person name="Perez-Rodriguez I."/>
            <person name="Ricci J."/>
            <person name="O'Brien C."/>
            <person name="Voordeckers J.W."/>
            <person name="Bini E."/>
            <person name="Vetriani C."/>
        </authorList>
    </citation>
    <scope>NUCLEOTIDE SEQUENCE [LARGE SCALE GENOMIC DNA]</scope>
    <source>
        <strain evidence="3 5">TB-2</strain>
    </source>
</reference>
<dbReference type="Proteomes" id="UP000306825">
    <property type="component" value="Chromosome"/>
</dbReference>
<dbReference type="EMBL" id="CP040463">
    <property type="protein sequence ID" value="QCT95061.1"/>
    <property type="molecule type" value="Genomic_DNA"/>
</dbReference>
<evidence type="ECO:0000256" key="1">
    <source>
        <dbReference type="PROSITE-ProRule" id="PRU00339"/>
    </source>
</evidence>
<dbReference type="SUPFAM" id="SSF48452">
    <property type="entry name" value="TPR-like"/>
    <property type="match status" value="1"/>
</dbReference>
<keyword evidence="6" id="KW-1185">Reference proteome</keyword>
<protein>
    <submittedName>
        <fullName evidence="3">TPR repeat</fullName>
    </submittedName>
    <submittedName>
        <fullName evidence="4">Tetratricopeptide repeat protein</fullName>
    </submittedName>
</protein>
<dbReference type="Pfam" id="PF13174">
    <property type="entry name" value="TPR_6"/>
    <property type="match status" value="1"/>
</dbReference>
<evidence type="ECO:0000313" key="4">
    <source>
        <dbReference type="EMBL" id="QCT95061.1"/>
    </source>
</evidence>
<evidence type="ECO:0000313" key="5">
    <source>
        <dbReference type="Proteomes" id="UP000003288"/>
    </source>
</evidence>
<evidence type="ECO:0000313" key="6">
    <source>
        <dbReference type="Proteomes" id="UP000306825"/>
    </source>
</evidence>
<dbReference type="PROSITE" id="PS50005">
    <property type="entry name" value="TPR"/>
    <property type="match status" value="1"/>
</dbReference>
<proteinExistence type="predicted"/>
<feature type="coiled-coil region" evidence="2">
    <location>
        <begin position="38"/>
        <end position="138"/>
    </location>
</feature>
<dbReference type="InterPro" id="IPR011990">
    <property type="entry name" value="TPR-like_helical_dom_sf"/>
</dbReference>
<dbReference type="Pfam" id="PF13432">
    <property type="entry name" value="TPR_16"/>
    <property type="match status" value="1"/>
</dbReference>